<dbReference type="AlphaFoldDB" id="A0A254N2L0"/>
<dbReference type="EMBL" id="NISI01000009">
    <property type="protein sequence ID" value="OWR02409.1"/>
    <property type="molecule type" value="Genomic_DNA"/>
</dbReference>
<dbReference type="Proteomes" id="UP000197446">
    <property type="component" value="Unassembled WGS sequence"/>
</dbReference>
<protein>
    <submittedName>
        <fullName evidence="1">Uncharacterized protein</fullName>
    </submittedName>
</protein>
<proteinExistence type="predicted"/>
<evidence type="ECO:0000313" key="1">
    <source>
        <dbReference type="EMBL" id="OWR02409.1"/>
    </source>
</evidence>
<reference evidence="1 2" key="1">
    <citation type="journal article" date="2007" name="Int. J. Syst. Evol. Microbiol.">
        <title>Description of Pelomonas aquatica sp. nov. and Pelomonas puraquae sp. nov., isolated from industrial and haemodialysis water.</title>
        <authorList>
            <person name="Gomila M."/>
            <person name="Bowien B."/>
            <person name="Falsen E."/>
            <person name="Moore E.R."/>
            <person name="Lalucat J."/>
        </authorList>
    </citation>
    <scope>NUCLEOTIDE SEQUENCE [LARGE SCALE GENOMIC DNA]</scope>
    <source>
        <strain evidence="1 2">CCUG 52769</strain>
    </source>
</reference>
<organism evidence="1 2">
    <name type="scientific">Roseateles puraquae</name>
    <dbReference type="NCBI Taxonomy" id="431059"/>
    <lineage>
        <taxon>Bacteria</taxon>
        <taxon>Pseudomonadati</taxon>
        <taxon>Pseudomonadota</taxon>
        <taxon>Betaproteobacteria</taxon>
        <taxon>Burkholderiales</taxon>
        <taxon>Sphaerotilaceae</taxon>
        <taxon>Roseateles</taxon>
    </lineage>
</organism>
<name>A0A254N2L0_9BURK</name>
<comment type="caution">
    <text evidence="1">The sequence shown here is derived from an EMBL/GenBank/DDBJ whole genome shotgun (WGS) entry which is preliminary data.</text>
</comment>
<keyword evidence="2" id="KW-1185">Reference proteome</keyword>
<gene>
    <name evidence="1" type="ORF">CDO81_19665</name>
</gene>
<evidence type="ECO:0000313" key="2">
    <source>
        <dbReference type="Proteomes" id="UP000197446"/>
    </source>
</evidence>
<sequence>MGAPIPPKATQRIRLGSLHEIRAELARVYRDARARRLPMEDATKLTYILVHLARVTDQATVEAEMCEMEDALRKGAPNGLEHKA</sequence>
<accession>A0A254N2L0</accession>